<sequence length="144" mass="16445">MNEQNFANHHRYAKGYHFLLSSLILIGVIASIVNVARHSPDEGDYMSTVLIALLFICAALIFWFMRRFPLKAQDRAIRAEENLRYFILTRKPIDNRITIGQIAALRFAPDDELLPLVDRAAAENLSPTAIKKAIKNWKGDTHRV</sequence>
<keyword evidence="1" id="KW-0472">Membrane</keyword>
<accession>A0A1H1YGT6</accession>
<dbReference type="Proteomes" id="UP000199679">
    <property type="component" value="Chromosome I"/>
</dbReference>
<keyword evidence="3" id="KW-1185">Reference proteome</keyword>
<feature type="transmembrane region" description="Helical" evidence="1">
    <location>
        <begin position="45"/>
        <end position="65"/>
    </location>
</feature>
<dbReference type="Pfam" id="PF20136">
    <property type="entry name" value="DUF6526"/>
    <property type="match status" value="1"/>
</dbReference>
<name>A0A1H1YGT6_MUCMA</name>
<dbReference type="EMBL" id="LT629740">
    <property type="protein sequence ID" value="SDT20236.1"/>
    <property type="molecule type" value="Genomic_DNA"/>
</dbReference>
<feature type="transmembrane region" description="Helical" evidence="1">
    <location>
        <begin position="12"/>
        <end position="33"/>
    </location>
</feature>
<dbReference type="AlphaFoldDB" id="A0A1H1YGT6"/>
<organism evidence="2 3">
    <name type="scientific">Mucilaginibacter mallensis</name>
    <dbReference type="NCBI Taxonomy" id="652787"/>
    <lineage>
        <taxon>Bacteria</taxon>
        <taxon>Pseudomonadati</taxon>
        <taxon>Bacteroidota</taxon>
        <taxon>Sphingobacteriia</taxon>
        <taxon>Sphingobacteriales</taxon>
        <taxon>Sphingobacteriaceae</taxon>
        <taxon>Mucilaginibacter</taxon>
    </lineage>
</organism>
<evidence type="ECO:0000313" key="3">
    <source>
        <dbReference type="Proteomes" id="UP000199679"/>
    </source>
</evidence>
<keyword evidence="1" id="KW-0812">Transmembrane</keyword>
<reference evidence="2 3" key="1">
    <citation type="submission" date="2016-10" db="EMBL/GenBank/DDBJ databases">
        <authorList>
            <person name="de Groot N.N."/>
        </authorList>
    </citation>
    <scope>NUCLEOTIDE SEQUENCE [LARGE SCALE GENOMIC DNA]</scope>
    <source>
        <strain evidence="2 3">MP1X4</strain>
    </source>
</reference>
<dbReference type="InterPro" id="IPR045385">
    <property type="entry name" value="DUF6526"/>
</dbReference>
<proteinExistence type="predicted"/>
<gene>
    <name evidence="2" type="ORF">SAMN05216490_2724</name>
</gene>
<protein>
    <submittedName>
        <fullName evidence="2">Uncharacterized protein</fullName>
    </submittedName>
</protein>
<dbReference type="RefSeq" id="WP_091373636.1">
    <property type="nucleotide sequence ID" value="NZ_LT629740.1"/>
</dbReference>
<evidence type="ECO:0000256" key="1">
    <source>
        <dbReference type="SAM" id="Phobius"/>
    </source>
</evidence>
<keyword evidence="1" id="KW-1133">Transmembrane helix</keyword>
<dbReference type="OrthoDB" id="765463at2"/>
<evidence type="ECO:0000313" key="2">
    <source>
        <dbReference type="EMBL" id="SDT20236.1"/>
    </source>
</evidence>
<dbReference type="STRING" id="652787.SAMN05216490_2724"/>